<evidence type="ECO:0000259" key="2">
    <source>
        <dbReference type="Pfam" id="PF26080"/>
    </source>
</evidence>
<evidence type="ECO:0000313" key="3">
    <source>
        <dbReference type="EMBL" id="KAI9558721.1"/>
    </source>
</evidence>
<comment type="caution">
    <text evidence="3">The sequence shown here is derived from an EMBL/GenBank/DDBJ whole genome shotgun (WGS) entry which is preliminary data.</text>
</comment>
<organism evidence="3 4">
    <name type="scientific">Daphnia sinensis</name>
    <dbReference type="NCBI Taxonomy" id="1820382"/>
    <lineage>
        <taxon>Eukaryota</taxon>
        <taxon>Metazoa</taxon>
        <taxon>Ecdysozoa</taxon>
        <taxon>Arthropoda</taxon>
        <taxon>Crustacea</taxon>
        <taxon>Branchiopoda</taxon>
        <taxon>Diplostraca</taxon>
        <taxon>Cladocera</taxon>
        <taxon>Anomopoda</taxon>
        <taxon>Daphniidae</taxon>
        <taxon>Daphnia</taxon>
        <taxon>Daphnia similis group</taxon>
    </lineage>
</organism>
<evidence type="ECO:0000313" key="4">
    <source>
        <dbReference type="Proteomes" id="UP000820818"/>
    </source>
</evidence>
<accession>A0AAD5PT00</accession>
<dbReference type="PANTHER" id="PTHR33236">
    <property type="entry name" value="INTRAFLAGELLAR TRANSPORT PROTEIN 122 FAMILY PROTEIN-RELATED"/>
    <property type="match status" value="1"/>
</dbReference>
<dbReference type="AlphaFoldDB" id="A0AAD5PT00"/>
<evidence type="ECO:0000256" key="1">
    <source>
        <dbReference type="SAM" id="SignalP"/>
    </source>
</evidence>
<dbReference type="Pfam" id="PF26080">
    <property type="entry name" value="CUB_animal"/>
    <property type="match status" value="1"/>
</dbReference>
<feature type="signal peptide" evidence="1">
    <location>
        <begin position="1"/>
        <end position="20"/>
    </location>
</feature>
<dbReference type="PROSITE" id="PS51257">
    <property type="entry name" value="PROKAR_LIPOPROTEIN"/>
    <property type="match status" value="1"/>
</dbReference>
<name>A0AAD5PT00_9CRUS</name>
<keyword evidence="4" id="KW-1185">Reference proteome</keyword>
<proteinExistence type="predicted"/>
<dbReference type="Proteomes" id="UP000820818">
    <property type="component" value="Linkage Group LG5"/>
</dbReference>
<keyword evidence="1" id="KW-0732">Signal</keyword>
<feature type="domain" description="CUB" evidence="2">
    <location>
        <begin position="329"/>
        <end position="503"/>
    </location>
</feature>
<dbReference type="InterPro" id="IPR058698">
    <property type="entry name" value="CUB_metazoa"/>
</dbReference>
<feature type="chain" id="PRO_5042132222" description="CUB domain-containing protein" evidence="1">
    <location>
        <begin position="21"/>
        <end position="506"/>
    </location>
</feature>
<dbReference type="EMBL" id="WJBH02000005">
    <property type="protein sequence ID" value="KAI9558721.1"/>
    <property type="molecule type" value="Genomic_DNA"/>
</dbReference>
<gene>
    <name evidence="3" type="ORF">GHT06_015510</name>
</gene>
<dbReference type="PANTHER" id="PTHR33236:SF5">
    <property type="entry name" value="CUB DOMAIN-CONTAINING PROTEIN"/>
    <property type="match status" value="1"/>
</dbReference>
<sequence length="506" mass="55426">MPKCCSIFLFVFLSLQTSLACYEDNQLTAVTQQSRDYLMPSYGFSPPSTWNDGQLHYYHPITGLPVSSAQYEGRTWLDGIQRTEKPQTKYTFRNSDDEEQPDQAGNRFIFNSFLKTGMFNNRFSPANVLKPFANFASRIPIALSPNLMGQFDACTTLNGDSGICATKSVCSLFGGRPSGSCIFGKICCMNTVNTCGGSVTLNNTYWQSSPKAIDSPTICALNVRLDTKFVEQSAKSICQLRLDFISFSIDQPTAGTCVDKFQVDGASTTPPIICGDNSGQHMYLDVPSSDLTSTDIQLLFNFARTAAPISRSWNIQIVMLPCGAHYLAPVDCLQYFASSTGRIKSFNWKDVPVSATRQLNNQNYNICFRTELIDRQKANQICFSVCPTTNAGAGYSITTNAIVPGNSLLGVGTNTQGYCTYDFLAIIGATDAVTGLVADRFCGEKFNTVRAPGSAINAQLCTRVKPFRVTYATDRTESEVIIPALVLTPADINNVGFCLDYQEKAD</sequence>
<reference evidence="3 4" key="1">
    <citation type="submission" date="2022-05" db="EMBL/GenBank/DDBJ databases">
        <title>A multi-omics perspective on studying reproductive biology in Daphnia sinensis.</title>
        <authorList>
            <person name="Jia J."/>
        </authorList>
    </citation>
    <scope>NUCLEOTIDE SEQUENCE [LARGE SCALE GENOMIC DNA]</scope>
    <source>
        <strain evidence="3 4">WSL</strain>
    </source>
</reference>
<protein>
    <recommendedName>
        <fullName evidence="2">CUB domain-containing protein</fullName>
    </recommendedName>
</protein>